<reference evidence="2" key="1">
    <citation type="journal article" date="2015" name="Nat. Genet.">
        <title>The genome and transcriptome of the zoonotic hookworm Ancylostoma ceylanicum identify infection-specific gene families.</title>
        <authorList>
            <person name="Schwarz E.M."/>
            <person name="Hu Y."/>
            <person name="Antoshechkin I."/>
            <person name="Miller M.M."/>
            <person name="Sternberg P.W."/>
            <person name="Aroian R.V."/>
        </authorList>
    </citation>
    <scope>NUCLEOTIDE SEQUENCE</scope>
    <source>
        <strain evidence="2">HY135</strain>
    </source>
</reference>
<sequence length="129" mass="14634">MYLARIVMTRWSRIFYYPQHTERVMATKSFLLPGLLLLLPNSSLAILYVQQPTSFNAFCNECAHNLLGVPTTTTAATTSAPEYTTQNAFQRAGWETDDKGNVFIGTDDSKLLLISVGSYWPFPKDYKRK</sequence>
<dbReference type="OrthoDB" id="5862266at2759"/>
<accession>A0A016X1C7</accession>
<dbReference type="Proteomes" id="UP000024635">
    <property type="component" value="Unassembled WGS sequence"/>
</dbReference>
<evidence type="ECO:0000313" key="2">
    <source>
        <dbReference type="Proteomes" id="UP000024635"/>
    </source>
</evidence>
<dbReference type="EMBL" id="JARK01000032">
    <property type="protein sequence ID" value="EYC45332.1"/>
    <property type="molecule type" value="Genomic_DNA"/>
</dbReference>
<dbReference type="AlphaFoldDB" id="A0A016X1C7"/>
<evidence type="ECO:0000313" key="1">
    <source>
        <dbReference type="EMBL" id="EYC45332.1"/>
    </source>
</evidence>
<protein>
    <submittedName>
        <fullName evidence="1">Uncharacterized protein</fullName>
    </submittedName>
</protein>
<gene>
    <name evidence="1" type="primary">Acey_s0432.g1366</name>
    <name evidence="1" type="ORF">Y032_0432g1366</name>
</gene>
<name>A0A016X1C7_9BILA</name>
<proteinExistence type="predicted"/>
<keyword evidence="2" id="KW-1185">Reference proteome</keyword>
<organism evidence="1 2">
    <name type="scientific">Ancylostoma ceylanicum</name>
    <dbReference type="NCBI Taxonomy" id="53326"/>
    <lineage>
        <taxon>Eukaryota</taxon>
        <taxon>Metazoa</taxon>
        <taxon>Ecdysozoa</taxon>
        <taxon>Nematoda</taxon>
        <taxon>Chromadorea</taxon>
        <taxon>Rhabditida</taxon>
        <taxon>Rhabditina</taxon>
        <taxon>Rhabditomorpha</taxon>
        <taxon>Strongyloidea</taxon>
        <taxon>Ancylostomatidae</taxon>
        <taxon>Ancylostomatinae</taxon>
        <taxon>Ancylostoma</taxon>
    </lineage>
</organism>
<comment type="caution">
    <text evidence="1">The sequence shown here is derived from an EMBL/GenBank/DDBJ whole genome shotgun (WGS) entry which is preliminary data.</text>
</comment>